<gene>
    <name evidence="3" type="ORF">GCM10025770_13130</name>
</gene>
<dbReference type="EMBL" id="BAABLD010000007">
    <property type="protein sequence ID" value="GAA5162447.1"/>
    <property type="molecule type" value="Genomic_DNA"/>
</dbReference>
<dbReference type="PANTHER" id="PTHR30290">
    <property type="entry name" value="PERIPLASMIC BINDING COMPONENT OF ABC TRANSPORTER"/>
    <property type="match status" value="1"/>
</dbReference>
<dbReference type="SUPFAM" id="SSF53850">
    <property type="entry name" value="Periplasmic binding protein-like II"/>
    <property type="match status" value="1"/>
</dbReference>
<dbReference type="Gene3D" id="3.10.105.10">
    <property type="entry name" value="Dipeptide-binding Protein, Domain 3"/>
    <property type="match status" value="1"/>
</dbReference>
<accession>A0ABP9QIG9</accession>
<organism evidence="3 4">
    <name type="scientific">Viridibacterium curvum</name>
    <dbReference type="NCBI Taxonomy" id="1101404"/>
    <lineage>
        <taxon>Bacteria</taxon>
        <taxon>Pseudomonadati</taxon>
        <taxon>Pseudomonadota</taxon>
        <taxon>Betaproteobacteria</taxon>
        <taxon>Rhodocyclales</taxon>
        <taxon>Rhodocyclaceae</taxon>
        <taxon>Viridibacterium</taxon>
    </lineage>
</organism>
<dbReference type="Gene3D" id="3.40.190.10">
    <property type="entry name" value="Periplasmic binding protein-like II"/>
    <property type="match status" value="1"/>
</dbReference>
<dbReference type="CDD" id="cd08500">
    <property type="entry name" value="PBP2_NikA_DppA_OppA_like_4"/>
    <property type="match status" value="1"/>
</dbReference>
<sequence length="642" mass="72766">MRFTLDKKDRRVLNWGVTCLGLLILSQSAAAFNEAPELAAEVKAGKLPPVAKRLPAQPEVIKPVQHVGTYGGVLRSALRGNGDGNAILRFISPQGLVRWDKDFSTVEPNLAESWSVNPDATEFTFKLRSGMKWSDGTPFSVEDILFAVNDLVGNPQFFPSAPSRYTTEGKFVKVEKVDDNTVRFKFTKSYRTFTEELATPLGQHPVMYPKHYCQKFHPKYNTKIDEDIKAARVADWPALMRLKCGDLEVVTRWGNPDKPTMDPWVIAEPYNGGATRVLMRRNPYFWQVDTAGNQLPYIDKLEFKVISDIETIILAVINGQIDMQIRHIYNTQNLPLLTDNAAKGKYKMLLLPDINATGTAVFINQSTKNEKLRALFRNKDFRIALSLGMDRKEINDIVFLGQGEPWQIGPARANKFYNEKLAKQYTNYDPKAANEILDKMGFTQRDKDGFRQYPGGGKISMGVIVSLASQYQIDLLELLRKQYAKIGLDLQIQSSERTLYYDRANSNDYDLSVDSLAGGYDPTQNPRGFLAIHPQESRQSLLWVKWYESGGKQGEEPPASMKKRLQLYDQWKDAKTEKEADALFRQILAIAADELEVLGTVSPPKANGIRSARLQNVYEKMPWGWTYPTPGPSLLQQYYFTK</sequence>
<name>A0ABP9QIG9_9RHOO</name>
<dbReference type="Pfam" id="PF00496">
    <property type="entry name" value="SBP_bac_5"/>
    <property type="match status" value="1"/>
</dbReference>
<feature type="chain" id="PRO_5047242010" evidence="1">
    <location>
        <begin position="32"/>
        <end position="642"/>
    </location>
</feature>
<dbReference type="InterPro" id="IPR039424">
    <property type="entry name" value="SBP_5"/>
</dbReference>
<evidence type="ECO:0000313" key="3">
    <source>
        <dbReference type="EMBL" id="GAA5162447.1"/>
    </source>
</evidence>
<evidence type="ECO:0000256" key="1">
    <source>
        <dbReference type="SAM" id="SignalP"/>
    </source>
</evidence>
<evidence type="ECO:0000313" key="4">
    <source>
        <dbReference type="Proteomes" id="UP001500547"/>
    </source>
</evidence>
<feature type="domain" description="Solute-binding protein family 5" evidence="2">
    <location>
        <begin position="105"/>
        <end position="525"/>
    </location>
</feature>
<keyword evidence="4" id="KW-1185">Reference proteome</keyword>
<dbReference type="PANTHER" id="PTHR30290:SF62">
    <property type="entry name" value="OLIGOPEPTIDE ABC TRANSPORTER, PERIPLASMIC OLIGOPEPTIDE-BINDING PROTEIN"/>
    <property type="match status" value="1"/>
</dbReference>
<proteinExistence type="predicted"/>
<evidence type="ECO:0000259" key="2">
    <source>
        <dbReference type="Pfam" id="PF00496"/>
    </source>
</evidence>
<comment type="caution">
    <text evidence="3">The sequence shown here is derived from an EMBL/GenBank/DDBJ whole genome shotgun (WGS) entry which is preliminary data.</text>
</comment>
<dbReference type="RefSeq" id="WP_345532082.1">
    <property type="nucleotide sequence ID" value="NZ_BAABLD010000007.1"/>
</dbReference>
<dbReference type="InterPro" id="IPR000914">
    <property type="entry name" value="SBP_5_dom"/>
</dbReference>
<reference evidence="4" key="1">
    <citation type="journal article" date="2019" name="Int. J. Syst. Evol. Microbiol.">
        <title>The Global Catalogue of Microorganisms (GCM) 10K type strain sequencing project: providing services to taxonomists for standard genome sequencing and annotation.</title>
        <authorList>
            <consortium name="The Broad Institute Genomics Platform"/>
            <consortium name="The Broad Institute Genome Sequencing Center for Infectious Disease"/>
            <person name="Wu L."/>
            <person name="Ma J."/>
        </authorList>
    </citation>
    <scope>NUCLEOTIDE SEQUENCE [LARGE SCALE GENOMIC DNA]</scope>
    <source>
        <strain evidence="4">JCM 18715</strain>
    </source>
</reference>
<dbReference type="Proteomes" id="UP001500547">
    <property type="component" value="Unassembled WGS sequence"/>
</dbReference>
<protein>
    <submittedName>
        <fullName evidence="3">ABC transporter substrate-binding protein</fullName>
    </submittedName>
</protein>
<feature type="signal peptide" evidence="1">
    <location>
        <begin position="1"/>
        <end position="31"/>
    </location>
</feature>
<keyword evidence="1" id="KW-0732">Signal</keyword>